<sequence length="81" mass="9336">MPQATLINNLVHRVDDPMELLLHSLPADWGIHNVFHASLLSPYVENTIPGRVQEPPPPAIIDDEEEWEVEEILDSRYNRLK</sequence>
<keyword evidence="2" id="KW-1185">Reference proteome</keyword>
<evidence type="ECO:0000313" key="1">
    <source>
        <dbReference type="EMBL" id="KAL2913157.1"/>
    </source>
</evidence>
<protein>
    <submittedName>
        <fullName evidence="1">Uncharacterized protein</fullName>
    </submittedName>
</protein>
<accession>A0ABR4N0X0</accession>
<dbReference type="SUPFAM" id="SSF54160">
    <property type="entry name" value="Chromo domain-like"/>
    <property type="match status" value="1"/>
</dbReference>
<comment type="caution">
    <text evidence="1">The sequence shown here is derived from an EMBL/GenBank/DDBJ whole genome shotgun (WGS) entry which is preliminary data.</text>
</comment>
<evidence type="ECO:0000313" key="2">
    <source>
        <dbReference type="Proteomes" id="UP001527925"/>
    </source>
</evidence>
<proteinExistence type="predicted"/>
<name>A0ABR4N0X0_9FUNG</name>
<dbReference type="Proteomes" id="UP001527925">
    <property type="component" value="Unassembled WGS sequence"/>
</dbReference>
<dbReference type="EMBL" id="JADGIZ020000051">
    <property type="protein sequence ID" value="KAL2913157.1"/>
    <property type="molecule type" value="Genomic_DNA"/>
</dbReference>
<gene>
    <name evidence="1" type="ORF">HK105_207398</name>
</gene>
<dbReference type="InterPro" id="IPR016197">
    <property type="entry name" value="Chromo-like_dom_sf"/>
</dbReference>
<reference evidence="1 2" key="1">
    <citation type="submission" date="2023-09" db="EMBL/GenBank/DDBJ databases">
        <title>Pangenome analysis of Batrachochytrium dendrobatidis and related Chytrids.</title>
        <authorList>
            <person name="Yacoub M.N."/>
            <person name="Stajich J.E."/>
            <person name="James T.Y."/>
        </authorList>
    </citation>
    <scope>NUCLEOTIDE SEQUENCE [LARGE SCALE GENOMIC DNA]</scope>
    <source>
        <strain evidence="1 2">JEL0888</strain>
    </source>
</reference>
<organism evidence="1 2">
    <name type="scientific">Polyrhizophydium stewartii</name>
    <dbReference type="NCBI Taxonomy" id="2732419"/>
    <lineage>
        <taxon>Eukaryota</taxon>
        <taxon>Fungi</taxon>
        <taxon>Fungi incertae sedis</taxon>
        <taxon>Chytridiomycota</taxon>
        <taxon>Chytridiomycota incertae sedis</taxon>
        <taxon>Chytridiomycetes</taxon>
        <taxon>Rhizophydiales</taxon>
        <taxon>Rhizophydiales incertae sedis</taxon>
        <taxon>Polyrhizophydium</taxon>
    </lineage>
</organism>